<keyword evidence="3" id="KW-1185">Reference proteome</keyword>
<organism evidence="2 3">
    <name type="scientific">Streptomyces drozdowiczii</name>
    <dbReference type="NCBI Taxonomy" id="202862"/>
    <lineage>
        <taxon>Bacteria</taxon>
        <taxon>Bacillati</taxon>
        <taxon>Actinomycetota</taxon>
        <taxon>Actinomycetes</taxon>
        <taxon>Kitasatosporales</taxon>
        <taxon>Streptomycetaceae</taxon>
        <taxon>Streptomyces</taxon>
    </lineage>
</organism>
<proteinExistence type="predicted"/>
<dbReference type="CDD" id="cd00051">
    <property type="entry name" value="EFh"/>
    <property type="match status" value="1"/>
</dbReference>
<protein>
    <submittedName>
        <fullName evidence="2">EF-hand domain-containing protein</fullName>
    </submittedName>
</protein>
<dbReference type="SUPFAM" id="SSF47473">
    <property type="entry name" value="EF-hand"/>
    <property type="match status" value="1"/>
</dbReference>
<dbReference type="RefSeq" id="WP_265546376.1">
    <property type="nucleotide sequence ID" value="NZ_CP098740.1"/>
</dbReference>
<dbReference type="Gene3D" id="1.10.238.10">
    <property type="entry name" value="EF-hand"/>
    <property type="match status" value="1"/>
</dbReference>
<dbReference type="SMART" id="SM00054">
    <property type="entry name" value="EFh"/>
    <property type="match status" value="3"/>
</dbReference>
<sequence length="176" mass="18947">MRAEAVERVRLVFTLFDADGNGAIEADDFELMARRVTAAVPEAGAEKRDAMVTAFRTFWKALAENADTNRDGKVDPEEFRTVVLDPQRFGPALAEFAGALTGVADPDGDGLVERETFMAVMAAIGFAQPNTRALFDALEPVGTEQVAVPAWSEAIREFYTPDATGVSDHLVGQPVG</sequence>
<dbReference type="Pfam" id="PF13499">
    <property type="entry name" value="EF-hand_7"/>
    <property type="match status" value="1"/>
</dbReference>
<dbReference type="PROSITE" id="PS50222">
    <property type="entry name" value="EF_HAND_2"/>
    <property type="match status" value="2"/>
</dbReference>
<dbReference type="Proteomes" id="UP001164963">
    <property type="component" value="Chromosome"/>
</dbReference>
<reference evidence="2" key="1">
    <citation type="journal article" date="2022" name="Front. Microbiol.">
        <title>Mirubactin C rescues the lethal effect of cell wall biosynthesis mutations in Bacillus subtilis.</title>
        <authorList>
            <person name="Kepplinger B."/>
            <person name="Wen X."/>
            <person name="Tyler A.R."/>
            <person name="Kim B.Y."/>
            <person name="Brown J."/>
            <person name="Banks P."/>
            <person name="Dashti Y."/>
            <person name="Mackenzie E.S."/>
            <person name="Wills C."/>
            <person name="Kawai Y."/>
            <person name="Waldron K.J."/>
            <person name="Allenby N.E.E."/>
            <person name="Wu L.J."/>
            <person name="Hall M.J."/>
            <person name="Errington J."/>
        </authorList>
    </citation>
    <scope>NUCLEOTIDE SEQUENCE</scope>
    <source>
        <strain evidence="2">MDA8-470</strain>
    </source>
</reference>
<name>A0ABY6Q0F1_9ACTN</name>
<feature type="domain" description="EF-hand" evidence="1">
    <location>
        <begin position="4"/>
        <end position="39"/>
    </location>
</feature>
<evidence type="ECO:0000313" key="2">
    <source>
        <dbReference type="EMBL" id="UZK57898.1"/>
    </source>
</evidence>
<accession>A0ABY6Q0F1</accession>
<dbReference type="EMBL" id="CP098740">
    <property type="protein sequence ID" value="UZK57898.1"/>
    <property type="molecule type" value="Genomic_DNA"/>
</dbReference>
<gene>
    <name evidence="2" type="ORF">NEH16_30800</name>
</gene>
<dbReference type="PROSITE" id="PS00018">
    <property type="entry name" value="EF_HAND_1"/>
    <property type="match status" value="2"/>
</dbReference>
<feature type="domain" description="EF-hand" evidence="1">
    <location>
        <begin position="54"/>
        <end position="89"/>
    </location>
</feature>
<evidence type="ECO:0000313" key="3">
    <source>
        <dbReference type="Proteomes" id="UP001164963"/>
    </source>
</evidence>
<dbReference type="InterPro" id="IPR011992">
    <property type="entry name" value="EF-hand-dom_pair"/>
</dbReference>
<dbReference type="InterPro" id="IPR018247">
    <property type="entry name" value="EF_Hand_1_Ca_BS"/>
</dbReference>
<dbReference type="InterPro" id="IPR002048">
    <property type="entry name" value="EF_hand_dom"/>
</dbReference>
<evidence type="ECO:0000259" key="1">
    <source>
        <dbReference type="PROSITE" id="PS50222"/>
    </source>
</evidence>